<feature type="region of interest" description="Disordered" evidence="2">
    <location>
        <begin position="1279"/>
        <end position="1391"/>
    </location>
</feature>
<dbReference type="InParanoid" id="A0A482WH66"/>
<feature type="region of interest" description="Disordered" evidence="2">
    <location>
        <begin position="503"/>
        <end position="694"/>
    </location>
</feature>
<feature type="compositionally biased region" description="Basic residues" evidence="2">
    <location>
        <begin position="171"/>
        <end position="196"/>
    </location>
</feature>
<feature type="compositionally biased region" description="Basic and acidic residues" evidence="2">
    <location>
        <begin position="601"/>
        <end position="617"/>
    </location>
</feature>
<accession>A0A482WH66</accession>
<evidence type="ECO:0000313" key="4">
    <source>
        <dbReference type="Proteomes" id="UP000291343"/>
    </source>
</evidence>
<feature type="compositionally biased region" description="Basic and acidic residues" evidence="2">
    <location>
        <begin position="1310"/>
        <end position="1326"/>
    </location>
</feature>
<feature type="region of interest" description="Disordered" evidence="2">
    <location>
        <begin position="924"/>
        <end position="943"/>
    </location>
</feature>
<feature type="coiled-coil region" evidence="1">
    <location>
        <begin position="1423"/>
        <end position="1455"/>
    </location>
</feature>
<feature type="compositionally biased region" description="Basic and acidic residues" evidence="2">
    <location>
        <begin position="1381"/>
        <end position="1391"/>
    </location>
</feature>
<feature type="region of interest" description="Disordered" evidence="2">
    <location>
        <begin position="756"/>
        <end position="848"/>
    </location>
</feature>
<feature type="region of interest" description="Disordered" evidence="2">
    <location>
        <begin position="162"/>
        <end position="196"/>
    </location>
</feature>
<name>A0A482WH66_LAOST</name>
<feature type="region of interest" description="Disordered" evidence="2">
    <location>
        <begin position="1166"/>
        <end position="1221"/>
    </location>
</feature>
<feature type="compositionally biased region" description="Basic and acidic residues" evidence="2">
    <location>
        <begin position="503"/>
        <end position="534"/>
    </location>
</feature>
<feature type="region of interest" description="Disordered" evidence="2">
    <location>
        <begin position="225"/>
        <end position="309"/>
    </location>
</feature>
<gene>
    <name evidence="3" type="ORF">LSTR_LSTR004098</name>
</gene>
<sequence>MSIRVTVNSNHSSECYHRLLKDVETEKRNEWNRRRLLRIQQVRQQSKDFANSLREKIHGECDLQKENNNKQWQEKTLDRLTEKYRDCLKDIGLAHAKAARQPDPDEILREERLKNAVITGIRGESAMCLLKCKQQMKQLEETVPTRLKAYVRAKEDLRSTMIASLPQPQPRQKKSPVKKKFSPTKRRVVATKQKKPRHVLKEIPSNLPEDYVTVIKRAPDNDKMGKCCGGSNVINDDDDDGNNERERPESPKYKCHCSPKKTKTCSTDARRQRRYSGEFPATSDVEGDNYDSDTTWPPRSRRSSSSGGNHVHCYDHCNRHHGSRTVTSCHVKRTVTDAEERSAAVRGVAAYEADLRASQCEAQSREERVRQQARRGEEALRRQQRRNDFDKLMLELSKLNREERKLRYTNWTKTSTELGDTQQKMATKIRQKKMESAFEMEFMEPIIEDEKKEPAGTPKLNVAEWKQSERTETIEVSREKQNDKLTLSNLMKRINEQRESLFQEIRNDTSDRDRAIGGTDKSEGKVQDRTDHSSIKKVSHPTTCNTQNSGAKYNPNDFTEQNVSNSRNSKRGEVGEPNTQQYGLDDGDSSRHKLPTVFGFEEIKLPRQSNQDRDDSSSKYLTTRDSSRQKTQYGGEDKETDGIKTLYEFEETKLPRHSTQYRDDLRKPDSQGAANNSNSRYRSVIEPPEPRTRRGPCFCGSTVDKFCKCSAKVDVVEEKKEDSSRAPIELRSSRVEEVSCLCGGNFRKQCVCSKNTDSVGERSNNVPTSSDYRRMNRNRLPSPILEVSETSYKQDSREVDDNETKERSDTKSGKVDKTVEKPNVGETVDKKPEKFSEKVEGEKNSDSSLSTLYSLDMALAQVAVENNDEKEDGSSTNMKGLRITVKVTGGKEFKDKKKKKSKNEEGKLLKECRKLLEDKGNVRKRNVSGETTSTSYRSPPEHLSPKQLQLLRDLLKQIESKPDEKGMPLLKRYILRLLSMNRESINCLGVSSSDVSLQSSLVREMVGDLEDSRNLDEDVTMKHASFEEKGVQVSLVESSTKNDNRKSSKVKDTTSDKLEQKKISRIDKDGEHTSVDKSGKQKRNKKMETEQQAYSSPPEGVTPDDASMLDDLDVLTQQINKYFETKQNDKSDEIVKKYMELAKRYTDRISNLADLIGDVETDLPSSLIKSRTDEESSDSNKTSPADSQNRISPVESSHRSSLSPVGSQTYNETSYMTLPPEVKVPLPTRRVEPLERISPTFNQDKQRQDISWHEALSHPVPTRISPAPDEDKFFQIASGSQRPKPPPTILNNNNNHLDPDLRTSSPHELSTIHEVDTPSTSWRRDMPQQMATSSPRKRSSLYPEFTGAGSWIPPPDESIPLDNTSPGRKQKVSDESFQTLKSDDHSGDEMDLGEKDILDESMPDVMQELIRRNIVSSPYGWLKEMQERERATQEMERASQERDRATQEMADEEVRRIMRESPEDLEAALKNLGIGWASTTLRKTRQAGELSGDSSSPPDVRAVGTTMETSTPQSGKPVAWPVVGSETEISAIRLIASSSSDMALTPPDISLKQPQLSLSSNSSKSKS</sequence>
<feature type="compositionally biased region" description="Polar residues" evidence="2">
    <location>
        <begin position="1179"/>
        <end position="1216"/>
    </location>
</feature>
<feature type="compositionally biased region" description="Basic and acidic residues" evidence="2">
    <location>
        <begin position="1040"/>
        <end position="1079"/>
    </location>
</feature>
<dbReference type="Proteomes" id="UP000291343">
    <property type="component" value="Unassembled WGS sequence"/>
</dbReference>
<feature type="compositionally biased region" description="Polar residues" evidence="2">
    <location>
        <begin position="928"/>
        <end position="937"/>
    </location>
</feature>
<feature type="compositionally biased region" description="Basic and acidic residues" evidence="2">
    <location>
        <begin position="827"/>
        <end position="845"/>
    </location>
</feature>
<feature type="compositionally biased region" description="Basic and acidic residues" evidence="2">
    <location>
        <begin position="242"/>
        <end position="252"/>
    </location>
</feature>
<reference evidence="3 4" key="1">
    <citation type="journal article" date="2017" name="Gigascience">
        <title>Genome sequence of the small brown planthopper, Laodelphax striatellus.</title>
        <authorList>
            <person name="Zhu J."/>
            <person name="Jiang F."/>
            <person name="Wang X."/>
            <person name="Yang P."/>
            <person name="Bao Y."/>
            <person name="Zhao W."/>
            <person name="Wang W."/>
            <person name="Lu H."/>
            <person name="Wang Q."/>
            <person name="Cui N."/>
            <person name="Li J."/>
            <person name="Chen X."/>
            <person name="Luo L."/>
            <person name="Yu J."/>
            <person name="Kang L."/>
            <person name="Cui F."/>
        </authorList>
    </citation>
    <scope>NUCLEOTIDE SEQUENCE [LARGE SCALE GENOMIC DNA]</scope>
    <source>
        <strain evidence="3">Lst14</strain>
    </source>
</reference>
<feature type="compositionally biased region" description="Low complexity" evidence="2">
    <location>
        <begin position="1550"/>
        <end position="1567"/>
    </location>
</feature>
<dbReference type="OrthoDB" id="6619236at2759"/>
<evidence type="ECO:0000313" key="3">
    <source>
        <dbReference type="EMBL" id="RZF32670.1"/>
    </source>
</evidence>
<evidence type="ECO:0000256" key="2">
    <source>
        <dbReference type="SAM" id="MobiDB-lite"/>
    </source>
</evidence>
<feature type="compositionally biased region" description="Basic and acidic residues" evidence="2">
    <location>
        <begin position="650"/>
        <end position="669"/>
    </location>
</feature>
<feature type="compositionally biased region" description="Basic and acidic residues" evidence="2">
    <location>
        <begin position="792"/>
        <end position="820"/>
    </location>
</feature>
<comment type="caution">
    <text evidence="3">The sequence shown here is derived from an EMBL/GenBank/DDBJ whole genome shotgun (WGS) entry which is preliminary data.</text>
</comment>
<feature type="region of interest" description="Disordered" evidence="2">
    <location>
        <begin position="1542"/>
        <end position="1567"/>
    </location>
</feature>
<keyword evidence="4" id="KW-1185">Reference proteome</keyword>
<dbReference type="FunCoup" id="A0A482WH66">
    <property type="interactions" value="3"/>
</dbReference>
<feature type="coiled-coil region" evidence="1">
    <location>
        <begin position="366"/>
        <end position="402"/>
    </location>
</feature>
<keyword evidence="1" id="KW-0175">Coiled coil</keyword>
<feature type="compositionally biased region" description="Polar residues" evidence="2">
    <location>
        <begin position="540"/>
        <end position="567"/>
    </location>
</feature>
<feature type="region of interest" description="Disordered" evidence="2">
    <location>
        <begin position="1033"/>
        <end position="1107"/>
    </location>
</feature>
<feature type="compositionally biased region" description="Basic residues" evidence="2">
    <location>
        <begin position="253"/>
        <end position="263"/>
    </location>
</feature>
<feature type="compositionally biased region" description="Polar residues" evidence="2">
    <location>
        <begin position="672"/>
        <end position="681"/>
    </location>
</feature>
<feature type="compositionally biased region" description="Polar residues" evidence="2">
    <location>
        <begin position="756"/>
        <end position="770"/>
    </location>
</feature>
<dbReference type="EMBL" id="QKKF02036132">
    <property type="protein sequence ID" value="RZF32670.1"/>
    <property type="molecule type" value="Genomic_DNA"/>
</dbReference>
<feature type="compositionally biased region" description="Polar residues" evidence="2">
    <location>
        <begin position="619"/>
        <end position="632"/>
    </location>
</feature>
<dbReference type="SMR" id="A0A482WH66"/>
<proteinExistence type="predicted"/>
<protein>
    <submittedName>
        <fullName evidence="3">Uncharacterized protein</fullName>
    </submittedName>
</protein>
<feature type="region of interest" description="Disordered" evidence="2">
    <location>
        <begin position="1485"/>
        <end position="1519"/>
    </location>
</feature>
<evidence type="ECO:0000256" key="1">
    <source>
        <dbReference type="SAM" id="Coils"/>
    </source>
</evidence>
<organism evidence="3 4">
    <name type="scientific">Laodelphax striatellus</name>
    <name type="common">Small brown planthopper</name>
    <name type="synonym">Delphax striatella</name>
    <dbReference type="NCBI Taxonomy" id="195883"/>
    <lineage>
        <taxon>Eukaryota</taxon>
        <taxon>Metazoa</taxon>
        <taxon>Ecdysozoa</taxon>
        <taxon>Arthropoda</taxon>
        <taxon>Hexapoda</taxon>
        <taxon>Insecta</taxon>
        <taxon>Pterygota</taxon>
        <taxon>Neoptera</taxon>
        <taxon>Paraneoptera</taxon>
        <taxon>Hemiptera</taxon>
        <taxon>Auchenorrhyncha</taxon>
        <taxon>Fulgoroidea</taxon>
        <taxon>Delphacidae</taxon>
        <taxon>Criomorphinae</taxon>
        <taxon>Laodelphax</taxon>
    </lineage>
</organism>